<dbReference type="PROSITE" id="PS50240">
    <property type="entry name" value="TRYPSIN_DOM"/>
    <property type="match status" value="1"/>
</dbReference>
<evidence type="ECO:0000256" key="3">
    <source>
        <dbReference type="RuleBase" id="RU363034"/>
    </source>
</evidence>
<dbReference type="Gene3D" id="2.40.10.10">
    <property type="entry name" value="Trypsin-like serine proteases"/>
    <property type="match status" value="1"/>
</dbReference>
<protein>
    <submittedName>
        <fullName evidence="6">Trypsin</fullName>
    </submittedName>
</protein>
<feature type="signal peptide" evidence="4">
    <location>
        <begin position="1"/>
        <end position="15"/>
    </location>
</feature>
<dbReference type="InterPro" id="IPR001254">
    <property type="entry name" value="Trypsin_dom"/>
</dbReference>
<evidence type="ECO:0000259" key="5">
    <source>
        <dbReference type="PROSITE" id="PS50240"/>
    </source>
</evidence>
<dbReference type="InterPro" id="IPR018114">
    <property type="entry name" value="TRYPSIN_HIS"/>
</dbReference>
<dbReference type="STRING" id="29172.A0A0D8XWL3"/>
<dbReference type="SUPFAM" id="SSF50494">
    <property type="entry name" value="Trypsin-like serine proteases"/>
    <property type="match status" value="1"/>
</dbReference>
<name>A0A0D8XWL3_DICVI</name>
<dbReference type="PROSITE" id="PS00135">
    <property type="entry name" value="TRYPSIN_SER"/>
    <property type="match status" value="1"/>
</dbReference>
<keyword evidence="1" id="KW-1015">Disulfide bond</keyword>
<dbReference type="GO" id="GO:0004252">
    <property type="term" value="F:serine-type endopeptidase activity"/>
    <property type="evidence" value="ECO:0007669"/>
    <property type="project" value="InterPro"/>
</dbReference>
<accession>A0A0D8XWL3</accession>
<dbReference type="Pfam" id="PF00089">
    <property type="entry name" value="Trypsin"/>
    <property type="match status" value="1"/>
</dbReference>
<reference evidence="6 7" key="1">
    <citation type="submission" date="2013-11" db="EMBL/GenBank/DDBJ databases">
        <title>Draft genome of the bovine lungworm Dictyocaulus viviparus.</title>
        <authorList>
            <person name="Mitreva M."/>
        </authorList>
    </citation>
    <scope>NUCLEOTIDE SEQUENCE [LARGE SCALE GENOMIC DNA]</scope>
    <source>
        <strain evidence="6 7">HannoverDv2000</strain>
    </source>
</reference>
<evidence type="ECO:0000256" key="1">
    <source>
        <dbReference type="ARBA" id="ARBA00023157"/>
    </source>
</evidence>
<comment type="similarity">
    <text evidence="2">Belongs to the peptidase S1 family. CLIP subfamily.</text>
</comment>
<evidence type="ECO:0000256" key="2">
    <source>
        <dbReference type="ARBA" id="ARBA00024195"/>
    </source>
</evidence>
<keyword evidence="3" id="KW-0378">Hydrolase</keyword>
<dbReference type="OrthoDB" id="5859944at2759"/>
<dbReference type="PROSITE" id="PS00134">
    <property type="entry name" value="TRYPSIN_HIS"/>
    <property type="match status" value="1"/>
</dbReference>
<evidence type="ECO:0000313" key="7">
    <source>
        <dbReference type="Proteomes" id="UP000053766"/>
    </source>
</evidence>
<dbReference type="SMART" id="SM00020">
    <property type="entry name" value="Tryp_SPc"/>
    <property type="match status" value="1"/>
</dbReference>
<organism evidence="6 7">
    <name type="scientific">Dictyocaulus viviparus</name>
    <name type="common">Bovine lungworm</name>
    <dbReference type="NCBI Taxonomy" id="29172"/>
    <lineage>
        <taxon>Eukaryota</taxon>
        <taxon>Metazoa</taxon>
        <taxon>Ecdysozoa</taxon>
        <taxon>Nematoda</taxon>
        <taxon>Chromadorea</taxon>
        <taxon>Rhabditida</taxon>
        <taxon>Rhabditina</taxon>
        <taxon>Rhabditomorpha</taxon>
        <taxon>Strongyloidea</taxon>
        <taxon>Metastrongylidae</taxon>
        <taxon>Dictyocaulus</taxon>
    </lineage>
</organism>
<proteinExistence type="inferred from homology"/>
<keyword evidence="7" id="KW-1185">Reference proteome</keyword>
<dbReference type="InterPro" id="IPR043504">
    <property type="entry name" value="Peptidase_S1_PA_chymotrypsin"/>
</dbReference>
<dbReference type="InterPro" id="IPR009003">
    <property type="entry name" value="Peptidase_S1_PA"/>
</dbReference>
<dbReference type="Proteomes" id="UP000053766">
    <property type="component" value="Unassembled WGS sequence"/>
</dbReference>
<keyword evidence="3" id="KW-0645">Protease</keyword>
<feature type="domain" description="Peptidase S1" evidence="5">
    <location>
        <begin position="44"/>
        <end position="292"/>
    </location>
</feature>
<dbReference type="InterPro" id="IPR033116">
    <property type="entry name" value="TRYPSIN_SER"/>
</dbReference>
<dbReference type="PANTHER" id="PTHR24256">
    <property type="entry name" value="TRYPTASE-RELATED"/>
    <property type="match status" value="1"/>
</dbReference>
<dbReference type="PRINTS" id="PR00722">
    <property type="entry name" value="CHYMOTRYPSIN"/>
</dbReference>
<dbReference type="InterPro" id="IPR051487">
    <property type="entry name" value="Ser/Thr_Proteases_Immune/Dev"/>
</dbReference>
<reference evidence="7" key="2">
    <citation type="journal article" date="2016" name="Sci. Rep.">
        <title>Dictyocaulus viviparus genome, variome and transcriptome elucidate lungworm biology and support future intervention.</title>
        <authorList>
            <person name="McNulty S.N."/>
            <person name="Strube C."/>
            <person name="Rosa B.A."/>
            <person name="Martin J.C."/>
            <person name="Tyagi R."/>
            <person name="Choi Y.J."/>
            <person name="Wang Q."/>
            <person name="Hallsworth Pepin K."/>
            <person name="Zhang X."/>
            <person name="Ozersky P."/>
            <person name="Wilson R.K."/>
            <person name="Sternberg P.W."/>
            <person name="Gasser R.B."/>
            <person name="Mitreva M."/>
        </authorList>
    </citation>
    <scope>NUCLEOTIDE SEQUENCE [LARGE SCALE GENOMIC DNA]</scope>
    <source>
        <strain evidence="7">HannoverDv2000</strain>
    </source>
</reference>
<keyword evidence="3" id="KW-0720">Serine protease</keyword>
<feature type="chain" id="PRO_5012339264" evidence="4">
    <location>
        <begin position="16"/>
        <end position="306"/>
    </location>
</feature>
<dbReference type="GO" id="GO:0006508">
    <property type="term" value="P:proteolysis"/>
    <property type="evidence" value="ECO:0007669"/>
    <property type="project" value="UniProtKB-KW"/>
</dbReference>
<gene>
    <name evidence="6" type="ORF">DICVIV_07220</name>
</gene>
<evidence type="ECO:0000256" key="4">
    <source>
        <dbReference type="SAM" id="SignalP"/>
    </source>
</evidence>
<dbReference type="InterPro" id="IPR001314">
    <property type="entry name" value="Peptidase_S1A"/>
</dbReference>
<keyword evidence="4" id="KW-0732">Signal</keyword>
<sequence>MLMLTLFAIAPLVITQKITEEENCELKKHCGDHFLKPHGRQVRSIGGKRAERNEFPWIVAYFIEKHGLTKPPGTTGTLVGGCSGVQISKRHIVTAAHCVVTYDSNECKIQSRPKGFKYAPYKIDKAIDFKIFIGSQELKPTPDNSTIYSVKNITVHKDYNPCSVTKDIAVIEVTPNISHEHGSSICMLNKDEEESDDFTAVGFGSDQPQSHDILYYLQSVNLSKPEYKRRRIVLEDKEKSICRGDSGGPLTQIRTDEHYELVGVGIAAVPPLRKSVFLDVYFFVWWICEITGVCPLKDVSECSDSQ</sequence>
<dbReference type="AlphaFoldDB" id="A0A0D8XWL3"/>
<evidence type="ECO:0000313" key="6">
    <source>
        <dbReference type="EMBL" id="KJH46731.1"/>
    </source>
</evidence>
<dbReference type="EMBL" id="KN716338">
    <property type="protein sequence ID" value="KJH46731.1"/>
    <property type="molecule type" value="Genomic_DNA"/>
</dbReference>